<dbReference type="SUPFAM" id="SSF81296">
    <property type="entry name" value="E set domains"/>
    <property type="match status" value="1"/>
</dbReference>
<protein>
    <submittedName>
        <fullName evidence="5">Fibronectin type III domain-containing protein</fullName>
    </submittedName>
</protein>
<feature type="domain" description="Fibronectin type-III" evidence="4">
    <location>
        <begin position="363"/>
        <end position="462"/>
    </location>
</feature>
<dbReference type="NCBIfam" id="NF033708">
    <property type="entry name" value="T9SS_Cterm_ChiA"/>
    <property type="match status" value="1"/>
</dbReference>
<dbReference type="Gene3D" id="2.60.40.10">
    <property type="entry name" value="Immunoglobulins"/>
    <property type="match status" value="7"/>
</dbReference>
<dbReference type="InterPro" id="IPR013783">
    <property type="entry name" value="Ig-like_fold"/>
</dbReference>
<dbReference type="RefSeq" id="WP_290284751.1">
    <property type="nucleotide sequence ID" value="NZ_JAUFQN010000019.1"/>
</dbReference>
<feature type="domain" description="Fibronectin type-III" evidence="4">
    <location>
        <begin position="1171"/>
        <end position="1264"/>
    </location>
</feature>
<evidence type="ECO:0000259" key="4">
    <source>
        <dbReference type="PROSITE" id="PS50853"/>
    </source>
</evidence>
<dbReference type="PROSITE" id="PS50835">
    <property type="entry name" value="IG_LIKE"/>
    <property type="match status" value="2"/>
</dbReference>
<dbReference type="Pfam" id="PF20009">
    <property type="entry name" value="GEVED"/>
    <property type="match status" value="1"/>
</dbReference>
<comment type="caution">
    <text evidence="5">The sequence shown here is derived from an EMBL/GenBank/DDBJ whole genome shotgun (WGS) entry which is preliminary data.</text>
</comment>
<dbReference type="SUPFAM" id="SSF49854">
    <property type="entry name" value="Spermadhesin, CUB domain"/>
    <property type="match status" value="2"/>
</dbReference>
<evidence type="ECO:0000259" key="3">
    <source>
        <dbReference type="PROSITE" id="PS50835"/>
    </source>
</evidence>
<accession>A0ABV5GG32</accession>
<dbReference type="Gene3D" id="2.60.120.290">
    <property type="entry name" value="Spermadhesin, CUB domain"/>
    <property type="match status" value="2"/>
</dbReference>
<gene>
    <name evidence="5" type="ORF">ACFFUU_10430</name>
</gene>
<dbReference type="PROSITE" id="PS01180">
    <property type="entry name" value="CUB"/>
    <property type="match status" value="1"/>
</dbReference>
<dbReference type="InterPro" id="IPR014756">
    <property type="entry name" value="Ig_E-set"/>
</dbReference>
<keyword evidence="6" id="KW-1185">Reference proteome</keyword>
<feature type="domain" description="Ig-like" evidence="3">
    <location>
        <begin position="738"/>
        <end position="829"/>
    </location>
</feature>
<feature type="domain" description="CUB" evidence="2">
    <location>
        <begin position="1277"/>
        <end position="1388"/>
    </location>
</feature>
<dbReference type="InterPro" id="IPR007110">
    <property type="entry name" value="Ig-like_dom"/>
</dbReference>
<dbReference type="EMBL" id="JBHMFB010000017">
    <property type="protein sequence ID" value="MFB9090019.1"/>
    <property type="molecule type" value="Genomic_DNA"/>
</dbReference>
<dbReference type="Proteomes" id="UP001589576">
    <property type="component" value="Unassembled WGS sequence"/>
</dbReference>
<dbReference type="PROSITE" id="PS50853">
    <property type="entry name" value="FN3"/>
    <property type="match status" value="3"/>
</dbReference>
<dbReference type="InterPro" id="IPR000859">
    <property type="entry name" value="CUB_dom"/>
</dbReference>
<feature type="domain" description="Ig-like" evidence="3">
    <location>
        <begin position="560"/>
        <end position="651"/>
    </location>
</feature>
<evidence type="ECO:0000259" key="2">
    <source>
        <dbReference type="PROSITE" id="PS01180"/>
    </source>
</evidence>
<sequence length="2387" mass="248963">MKKKLLSFPNSLYKSQKPLWFFYALVLVMVFGITTQTQAQCTGPYARFESFISATTNPAVATASPSFTTSSAATVNFGTGITTARSGNIFCNINTSAGWLKTPTIAYPRTVSFYMKATANTSSYLVEYSTDNFATAPSNVFNVSTLSAVTLPATITGGVTTAVYKLVTFTFPTALPSVNVRITRTGTAGLFIDDFAWDTYDNSGTATLGDYSYNGTVAPVQVGDAGAIANCSPVATPSTVLLSSGASYDYYDNGGSSDNYSNSQINQVTFKPDPTAFAAGYRIRIKINSLVVSATAGDFLEVFDDATGTAGNIIGAALTATPTNQYYMAETSPTGAITIKFTSNGSLTASGFNIKVDCIKCAKPANLGASPVGATTATLNWDTTGASLYEIYYVESATLPTPPTSITTPTIAYNNASPVTTNTYGLTGLNQAKTYYVWVRSYCGANNFSPWSAVTSFTTTDCTAYALGTSPNSSNQSVCQGSSISLTASATGGTVATYQWYSNTSASTVSATAVGTNSGTYAPDTATLGTTLYYYCVITSTIGCSVTSGFSGAINVSAAPIVITTPPSSATQSVCVGTAATALSVVASGTSPTYQWYSNASNSNSGGTLLSGATSSSYIPLSTVAEVGTTYYYCVVSSVAPCNSAVSSAVSGGVTVTDYPAVTTVSPSTGVFCGSTTLTASNGSIGTMYFQGTTSGGTSTATPANTQLVSANGTYYFRALSASCWGAEGSATVSFTTPITITTPPSSTPQSACVGGATTTLSVVASGTSPTYQWYSNTSNSNTGGTLLAGATSASYAPLSTIAQLGTTYYYCIVSSGAPCNSAVTTAVSGGVTINAIPTAVTVTTAGTFCTSTTLTAANGGSGTMYFQGTTTSGTSTATPSGSQLISTVGTNTYYFRAQSAAGCWSTEGAAIVTIVSGVPTAPVAAAGSGATGGSITANWAASVGATGYFLDVATDSGFSSMVVNNSSVGNVTTYAVTGLSGGTTYYYRVRAINVCGTSANSATITYATLAIAYCDPSYAGAIGTGYYISNFKTTGGLTNIDNTSVRSTNAYGNYAATLSCSQYAGYPIDFRITNSITGFATYYYYAWVDWNSDGDFNDANETIVATTNYATGPYNGIINVPVGQASGSYRMRVADSYIPVYTSCVNGGGSGEYEDYTLSVVPSPPCVLGTPTTLASSDVTATTALVSWSDVALVPNSTYDYFVSNSPTTPLAGATPTGNVVGTTSVTLTGLTLGFTYYVWVRAHCGASYNAWVGSTSFLTVNLATVTMTNGSLTTCGSLFYDSGGPGSGGTTRYLNNENYTYTFNPGTAGNKIKATFSYFNTESGYDFLYVYNGPTTASTLIGVYSGTQITAGQTFYSTDSSGSLTFKFVSDGSTRRNGWNAVISCAVVPVLTSSSISSACIGTTPLVTLTGTDLSGVTSVKFNGVTAAFSVVNNTTITATVPVGATTGSISVATPLAISYSSFSFVIKPLPPTPNAGTDVTICQGSSTTLNATSTVTISPTGIGGTTYSDATLPFNTYWHDAKSQFLIYASDLTSAGYTAGNLTSLAFNVSTVYSNQVMNGFKIAMKPTNITSFGSAYETGLTDYYTGSPSINATGWNTFTFGTPFVWDGTSNVVIQVCFDNSSYTDYNLIYYNRDPSGANRMLYEYDDYATGCNFTTNYATNVIPNIKFGFTAPTVTYSWTPNTTALSNAAIYNPVANPTTTQTYSVVSIYNGCNSLSDDVVVTVTPIVAGTASSDQTLCGGAPSNLTLTGSSGTIQWQYADDFGFTVNVTPIAGATSATLTSAQMGILTANRYYRAVLTNGSCTLYSNVITIITSNSTTVWNGSAWSNGNPTATKAVIFDGPYTSDPLLNLVSPGDISACSVSVTSSGSVTIITGHTMTVEKIVTVATGGSLTFQDGSSLYQPNVVTNAAGVYNGGNVGNITYMRTASPMYKFDYTYWSSPVYPQNLLAVSSASPLFYQYDGITANQWQYVSPGTATMAVAKGYLIRAPTTFPVYVTPFPPLPANFTASFAGVPNNGSQAIQIGVAQGVNQFNLLGNPYPSALFADNFITANANIGALYFWTHNTNINSVSLQYTNDDYAVYTLAGGVGTRPSGVDGAGLNVAPNGYIGAGQGFFTKGVATITGAGPLYYATFTNAMRRAGNNGQFFKTGATHVAQNDTSFEKHRYWLDIANAQGAFREVLICYIETATLGIDRLFDGETSVSNNVISFYTPVEDKKMAIQGRPLPFDVTDTVPLMYKTTIASTYTISMPKYDGLFTTQTVYLEDTLLHVIHDLRNSPYTFATEIGTFENRFILRYNTESLGVPVFNENSVVVYKNEQGLFINSGAENMKSVTIYDIRGRIIATKNHVSATATSFTDLPDTQEVLLVKIEGENGVVVTKKVVY</sequence>
<evidence type="ECO:0000313" key="5">
    <source>
        <dbReference type="EMBL" id="MFB9090019.1"/>
    </source>
</evidence>
<dbReference type="SMART" id="SM00060">
    <property type="entry name" value="FN3"/>
    <property type="match status" value="3"/>
</dbReference>
<dbReference type="Pfam" id="PF00431">
    <property type="entry name" value="CUB"/>
    <property type="match status" value="1"/>
</dbReference>
<dbReference type="InterPro" id="IPR035914">
    <property type="entry name" value="Sperma_CUB_dom_sf"/>
</dbReference>
<dbReference type="CDD" id="cd00063">
    <property type="entry name" value="FN3"/>
    <property type="match status" value="3"/>
</dbReference>
<proteinExistence type="predicted"/>
<dbReference type="InterPro" id="IPR036116">
    <property type="entry name" value="FN3_sf"/>
</dbReference>
<dbReference type="CDD" id="cd00041">
    <property type="entry name" value="CUB"/>
    <property type="match status" value="1"/>
</dbReference>
<dbReference type="Pfam" id="PF00041">
    <property type="entry name" value="fn3"/>
    <property type="match status" value="3"/>
</dbReference>
<feature type="domain" description="Fibronectin type-III" evidence="4">
    <location>
        <begin position="919"/>
        <end position="1012"/>
    </location>
</feature>
<dbReference type="SMART" id="SM00042">
    <property type="entry name" value="CUB"/>
    <property type="match status" value="1"/>
</dbReference>
<organism evidence="5 6">
    <name type="scientific">Flavobacterium paronense</name>
    <dbReference type="NCBI Taxonomy" id="1392775"/>
    <lineage>
        <taxon>Bacteria</taxon>
        <taxon>Pseudomonadati</taxon>
        <taxon>Bacteroidota</taxon>
        <taxon>Flavobacteriia</taxon>
        <taxon>Flavobacteriales</taxon>
        <taxon>Flavobacteriaceae</taxon>
        <taxon>Flavobacterium</taxon>
    </lineage>
</organism>
<dbReference type="InterPro" id="IPR003961">
    <property type="entry name" value="FN3_dom"/>
</dbReference>
<evidence type="ECO:0000313" key="6">
    <source>
        <dbReference type="Proteomes" id="UP001589576"/>
    </source>
</evidence>
<name>A0ABV5GG32_9FLAO</name>
<dbReference type="InterPro" id="IPR045474">
    <property type="entry name" value="GEVED"/>
</dbReference>
<reference evidence="5 6" key="1">
    <citation type="submission" date="2024-09" db="EMBL/GenBank/DDBJ databases">
        <authorList>
            <person name="Sun Q."/>
            <person name="Mori K."/>
        </authorList>
    </citation>
    <scope>NUCLEOTIDE SEQUENCE [LARGE SCALE GENOMIC DNA]</scope>
    <source>
        <strain evidence="5 6">CECT 8460</strain>
    </source>
</reference>
<evidence type="ECO:0000256" key="1">
    <source>
        <dbReference type="ARBA" id="ARBA00023157"/>
    </source>
</evidence>
<keyword evidence="1" id="KW-1015">Disulfide bond</keyword>
<dbReference type="SUPFAM" id="SSF49265">
    <property type="entry name" value="Fibronectin type III"/>
    <property type="match status" value="2"/>
</dbReference>